<keyword evidence="2" id="KW-1185">Reference proteome</keyword>
<evidence type="ECO:0000313" key="1">
    <source>
        <dbReference type="EMBL" id="MDR6407274.1"/>
    </source>
</evidence>
<evidence type="ECO:0008006" key="3">
    <source>
        <dbReference type="Google" id="ProtNLM"/>
    </source>
</evidence>
<name>A0ABU1LKL5_9BURK</name>
<reference evidence="1 2" key="1">
    <citation type="submission" date="2023-07" db="EMBL/GenBank/DDBJ databases">
        <title>Sorghum-associated microbial communities from plants grown in Nebraska, USA.</title>
        <authorList>
            <person name="Schachtman D."/>
        </authorList>
    </citation>
    <scope>NUCLEOTIDE SEQUENCE [LARGE SCALE GENOMIC DNA]</scope>
    <source>
        <strain evidence="1 2">DS1316</strain>
    </source>
</reference>
<dbReference type="Gene3D" id="3.40.50.1240">
    <property type="entry name" value="Phosphoglycerate mutase-like"/>
    <property type="match status" value="1"/>
</dbReference>
<organism evidence="1 2">
    <name type="scientific">Paraburkholderia terricola</name>
    <dbReference type="NCBI Taxonomy" id="169427"/>
    <lineage>
        <taxon>Bacteria</taxon>
        <taxon>Pseudomonadati</taxon>
        <taxon>Pseudomonadota</taxon>
        <taxon>Betaproteobacteria</taxon>
        <taxon>Burkholderiales</taxon>
        <taxon>Burkholderiaceae</taxon>
        <taxon>Paraburkholderia</taxon>
    </lineage>
</organism>
<dbReference type="SUPFAM" id="SSF53254">
    <property type="entry name" value="Phosphoglycerate mutase-like"/>
    <property type="match status" value="1"/>
</dbReference>
<proteinExistence type="predicted"/>
<dbReference type="Proteomes" id="UP001264340">
    <property type="component" value="Unassembled WGS sequence"/>
</dbReference>
<gene>
    <name evidence="1" type="ORF">J2804_000662</name>
</gene>
<evidence type="ECO:0000313" key="2">
    <source>
        <dbReference type="Proteomes" id="UP001264340"/>
    </source>
</evidence>
<protein>
    <recommendedName>
        <fullName evidence="3">Broad specificity phosphatase PhoE</fullName>
    </recommendedName>
</protein>
<dbReference type="RefSeq" id="WP_310118457.1">
    <property type="nucleotide sequence ID" value="NZ_JAVDQV010000001.1"/>
</dbReference>
<comment type="caution">
    <text evidence="1">The sequence shown here is derived from an EMBL/GenBank/DDBJ whole genome shotgun (WGS) entry which is preliminary data.</text>
</comment>
<dbReference type="EMBL" id="JAVDRP010000001">
    <property type="protein sequence ID" value="MDR6407274.1"/>
    <property type="molecule type" value="Genomic_DNA"/>
</dbReference>
<sequence>MAPERIIFIRHAEKPGADEGIGVEADGTSDEESLAVRGWQRAGALARFFCPIDEARAARLTPAAVFAPGTGPASKSKRAMQTVAPLVALLRATSRVKYVTAHQKDDGPALMRDDVLAQPGIVLIAWEHKVLPSLIEHLPRAPAVPAIWPSDRFDMIWILDRLPDGWSFSQVPQLLLPGDSAEPIAG</sequence>
<dbReference type="InterPro" id="IPR029033">
    <property type="entry name" value="His_PPase_superfam"/>
</dbReference>
<accession>A0ABU1LKL5</accession>